<dbReference type="EMBL" id="ML004496">
    <property type="protein sequence ID" value="RKP29275.1"/>
    <property type="molecule type" value="Genomic_DNA"/>
</dbReference>
<dbReference type="Pfam" id="PF04139">
    <property type="entry name" value="Rad9"/>
    <property type="match status" value="1"/>
</dbReference>
<dbReference type="InterPro" id="IPR007268">
    <property type="entry name" value="Rad9/Ddc1"/>
</dbReference>
<name>A0A4P9Z971_9ASCO</name>
<dbReference type="InterPro" id="IPR046938">
    <property type="entry name" value="DNA_clamp_sf"/>
</dbReference>
<dbReference type="OrthoDB" id="3992718at2759"/>
<dbReference type="SUPFAM" id="SSF55979">
    <property type="entry name" value="DNA clamp"/>
    <property type="match status" value="1"/>
</dbReference>
<feature type="non-terminal residue" evidence="1">
    <location>
        <position position="146"/>
    </location>
</feature>
<proteinExistence type="predicted"/>
<accession>A0A4P9Z971</accession>
<evidence type="ECO:0000313" key="2">
    <source>
        <dbReference type="Proteomes" id="UP000268321"/>
    </source>
</evidence>
<sequence>MPLIAATDHQKNIAAFARCSLSLAAVSGQVCLSFTESALYVLATNAAKTSNGEVCFNSRFFRDYVFDKSALSADGYNESSGNYSFVVTAKLIVMLFRGLDASAVNYIHLGVECGESVPDVRRYKLNVEVYTKKQVLKKYQIGYQPV</sequence>
<evidence type="ECO:0000313" key="1">
    <source>
        <dbReference type="EMBL" id="RKP29275.1"/>
    </source>
</evidence>
<dbReference type="GO" id="GO:0000077">
    <property type="term" value="P:DNA damage checkpoint signaling"/>
    <property type="evidence" value="ECO:0007669"/>
    <property type="project" value="InterPro"/>
</dbReference>
<gene>
    <name evidence="1" type="ORF">METBISCDRAFT_1064</name>
</gene>
<reference evidence="2" key="1">
    <citation type="journal article" date="2018" name="Nat. Microbiol.">
        <title>Leveraging single-cell genomics to expand the fungal tree of life.</title>
        <authorList>
            <person name="Ahrendt S.R."/>
            <person name="Quandt C.A."/>
            <person name="Ciobanu D."/>
            <person name="Clum A."/>
            <person name="Salamov A."/>
            <person name="Andreopoulos B."/>
            <person name="Cheng J.F."/>
            <person name="Woyke T."/>
            <person name="Pelin A."/>
            <person name="Henrissat B."/>
            <person name="Reynolds N.K."/>
            <person name="Benny G.L."/>
            <person name="Smith M.E."/>
            <person name="James T.Y."/>
            <person name="Grigoriev I.V."/>
        </authorList>
    </citation>
    <scope>NUCLEOTIDE SEQUENCE [LARGE SCALE GENOMIC DNA]</scope>
    <source>
        <strain evidence="2">Baker2002</strain>
    </source>
</reference>
<keyword evidence="2" id="KW-1185">Reference proteome</keyword>
<protein>
    <submittedName>
        <fullName evidence="1">Uncharacterized protein</fullName>
    </submittedName>
</protein>
<dbReference type="GO" id="GO:0030896">
    <property type="term" value="C:checkpoint clamp complex"/>
    <property type="evidence" value="ECO:0007669"/>
    <property type="project" value="InterPro"/>
</dbReference>
<dbReference type="Proteomes" id="UP000268321">
    <property type="component" value="Unassembled WGS sequence"/>
</dbReference>
<dbReference type="AlphaFoldDB" id="A0A4P9Z971"/>
<organism evidence="1 2">
    <name type="scientific">Metschnikowia bicuspidata</name>
    <dbReference type="NCBI Taxonomy" id="27322"/>
    <lineage>
        <taxon>Eukaryota</taxon>
        <taxon>Fungi</taxon>
        <taxon>Dikarya</taxon>
        <taxon>Ascomycota</taxon>
        <taxon>Saccharomycotina</taxon>
        <taxon>Pichiomycetes</taxon>
        <taxon>Metschnikowiaceae</taxon>
        <taxon>Metschnikowia</taxon>
    </lineage>
</organism>
<dbReference type="Gene3D" id="3.70.10.10">
    <property type="match status" value="1"/>
</dbReference>